<proteinExistence type="predicted"/>
<gene>
    <name evidence="2" type="ORF">M407DRAFT_245183</name>
</gene>
<sequence>MARSDSGRMWPSSGQSCEQPAPEACVENTVQWLPPNWPGWIPCRISARSWMSS</sequence>
<organism evidence="2 3">
    <name type="scientific">Tulasnella calospora MUT 4182</name>
    <dbReference type="NCBI Taxonomy" id="1051891"/>
    <lineage>
        <taxon>Eukaryota</taxon>
        <taxon>Fungi</taxon>
        <taxon>Dikarya</taxon>
        <taxon>Basidiomycota</taxon>
        <taxon>Agaricomycotina</taxon>
        <taxon>Agaricomycetes</taxon>
        <taxon>Cantharellales</taxon>
        <taxon>Tulasnellaceae</taxon>
        <taxon>Tulasnella</taxon>
    </lineage>
</organism>
<protein>
    <submittedName>
        <fullName evidence="2">Uncharacterized protein</fullName>
    </submittedName>
</protein>
<keyword evidence="3" id="KW-1185">Reference proteome</keyword>
<evidence type="ECO:0000313" key="3">
    <source>
        <dbReference type="Proteomes" id="UP000054248"/>
    </source>
</evidence>
<dbReference type="AlphaFoldDB" id="A0A0C3Q232"/>
<dbReference type="HOGENOM" id="CLU_3070406_0_0_1"/>
<name>A0A0C3Q232_9AGAM</name>
<reference evidence="2 3" key="1">
    <citation type="submission" date="2014-04" db="EMBL/GenBank/DDBJ databases">
        <authorList>
            <consortium name="DOE Joint Genome Institute"/>
            <person name="Kuo A."/>
            <person name="Girlanda M."/>
            <person name="Perotto S."/>
            <person name="Kohler A."/>
            <person name="Nagy L.G."/>
            <person name="Floudas D."/>
            <person name="Copeland A."/>
            <person name="Barry K.W."/>
            <person name="Cichocki N."/>
            <person name="Veneault-Fourrey C."/>
            <person name="LaButti K."/>
            <person name="Lindquist E.A."/>
            <person name="Lipzen A."/>
            <person name="Lundell T."/>
            <person name="Morin E."/>
            <person name="Murat C."/>
            <person name="Sun H."/>
            <person name="Tunlid A."/>
            <person name="Henrissat B."/>
            <person name="Grigoriev I.V."/>
            <person name="Hibbett D.S."/>
            <person name="Martin F."/>
            <person name="Nordberg H.P."/>
            <person name="Cantor M.N."/>
            <person name="Hua S.X."/>
        </authorList>
    </citation>
    <scope>NUCLEOTIDE SEQUENCE [LARGE SCALE GENOMIC DNA]</scope>
    <source>
        <strain evidence="2 3">MUT 4182</strain>
    </source>
</reference>
<feature type="region of interest" description="Disordered" evidence="1">
    <location>
        <begin position="1"/>
        <end position="21"/>
    </location>
</feature>
<evidence type="ECO:0000256" key="1">
    <source>
        <dbReference type="SAM" id="MobiDB-lite"/>
    </source>
</evidence>
<evidence type="ECO:0000313" key="2">
    <source>
        <dbReference type="EMBL" id="KIO22410.1"/>
    </source>
</evidence>
<reference evidence="3" key="2">
    <citation type="submission" date="2015-01" db="EMBL/GenBank/DDBJ databases">
        <title>Evolutionary Origins and Diversification of the Mycorrhizal Mutualists.</title>
        <authorList>
            <consortium name="DOE Joint Genome Institute"/>
            <consortium name="Mycorrhizal Genomics Consortium"/>
            <person name="Kohler A."/>
            <person name="Kuo A."/>
            <person name="Nagy L.G."/>
            <person name="Floudas D."/>
            <person name="Copeland A."/>
            <person name="Barry K.W."/>
            <person name="Cichocki N."/>
            <person name="Veneault-Fourrey C."/>
            <person name="LaButti K."/>
            <person name="Lindquist E.A."/>
            <person name="Lipzen A."/>
            <person name="Lundell T."/>
            <person name="Morin E."/>
            <person name="Murat C."/>
            <person name="Riley R."/>
            <person name="Ohm R."/>
            <person name="Sun H."/>
            <person name="Tunlid A."/>
            <person name="Henrissat B."/>
            <person name="Grigoriev I.V."/>
            <person name="Hibbett D.S."/>
            <person name="Martin F."/>
        </authorList>
    </citation>
    <scope>NUCLEOTIDE SEQUENCE [LARGE SCALE GENOMIC DNA]</scope>
    <source>
        <strain evidence="3">MUT 4182</strain>
    </source>
</reference>
<dbReference type="EMBL" id="KN823110">
    <property type="protein sequence ID" value="KIO22410.1"/>
    <property type="molecule type" value="Genomic_DNA"/>
</dbReference>
<dbReference type="Proteomes" id="UP000054248">
    <property type="component" value="Unassembled WGS sequence"/>
</dbReference>
<accession>A0A0C3Q232</accession>